<dbReference type="EMBL" id="JABEZW010000013">
    <property type="protein sequence ID" value="MBA0782724.1"/>
    <property type="molecule type" value="Genomic_DNA"/>
</dbReference>
<gene>
    <name evidence="2" type="ORF">Gotri_000562</name>
</gene>
<proteinExistence type="predicted"/>
<dbReference type="AlphaFoldDB" id="A0A7J9FCM9"/>
<dbReference type="PANTHER" id="PTHR32166">
    <property type="entry name" value="OSJNBA0013A04.12 PROTEIN"/>
    <property type="match status" value="1"/>
</dbReference>
<evidence type="ECO:0000313" key="3">
    <source>
        <dbReference type="Proteomes" id="UP000593568"/>
    </source>
</evidence>
<dbReference type="InterPro" id="IPR007021">
    <property type="entry name" value="DUF659"/>
</dbReference>
<name>A0A7J9FCM9_9ROSI</name>
<feature type="domain" description="DUF659" evidence="1">
    <location>
        <begin position="37"/>
        <end position="188"/>
    </location>
</feature>
<dbReference type="Pfam" id="PF04937">
    <property type="entry name" value="DUF659"/>
    <property type="match status" value="1"/>
</dbReference>
<dbReference type="Proteomes" id="UP000593568">
    <property type="component" value="Unassembled WGS sequence"/>
</dbReference>
<comment type="caution">
    <text evidence="2">The sequence shown here is derived from an EMBL/GenBank/DDBJ whole genome shotgun (WGS) entry which is preliminary data.</text>
</comment>
<keyword evidence="3" id="KW-1185">Reference proteome</keyword>
<reference evidence="2 3" key="1">
    <citation type="journal article" date="2019" name="Genome Biol. Evol.">
        <title>Insights into the evolution of the New World diploid cottons (Gossypium, subgenus Houzingenia) based on genome sequencing.</title>
        <authorList>
            <person name="Grover C.E."/>
            <person name="Arick M.A. 2nd"/>
            <person name="Thrash A."/>
            <person name="Conover J.L."/>
            <person name="Sanders W.S."/>
            <person name="Peterson D.G."/>
            <person name="Frelichowski J.E."/>
            <person name="Scheffler J.A."/>
            <person name="Scheffler B.E."/>
            <person name="Wendel J.F."/>
        </authorList>
    </citation>
    <scope>NUCLEOTIDE SEQUENCE [LARGE SCALE GENOMIC DNA]</scope>
    <source>
        <strain evidence="2">8</strain>
        <tissue evidence="2">Leaf</tissue>
    </source>
</reference>
<evidence type="ECO:0000313" key="2">
    <source>
        <dbReference type="EMBL" id="MBA0782724.1"/>
    </source>
</evidence>
<sequence length="218" mass="25723">MSKLILHEALPARIAESQFLQPVLQVAIEVGKSVRGPSTYEVTGVYLEEEYKEIQEWVNAFKPIWEERGVTIMCDGWKWTRNQHIIKFLIYSPRGTIFKNSIDASSVTSRTAKYYFNIMEKMVDKIGEEFFIQFVIDNEAAIKVGGKILMQKRRLLYWLGRSAHCLDLILEEFGNRKSVRRVLDEAKKDNFFHRQSYMDDWLYEDIYPGKRTLATWDY</sequence>
<dbReference type="PANTHER" id="PTHR32166:SF122">
    <property type="entry name" value="OS09G0499600 PROTEIN"/>
    <property type="match status" value="1"/>
</dbReference>
<accession>A0A7J9FCM9</accession>
<evidence type="ECO:0000259" key="1">
    <source>
        <dbReference type="Pfam" id="PF04937"/>
    </source>
</evidence>
<organism evidence="2 3">
    <name type="scientific">Gossypium trilobum</name>
    <dbReference type="NCBI Taxonomy" id="34281"/>
    <lineage>
        <taxon>Eukaryota</taxon>
        <taxon>Viridiplantae</taxon>
        <taxon>Streptophyta</taxon>
        <taxon>Embryophyta</taxon>
        <taxon>Tracheophyta</taxon>
        <taxon>Spermatophyta</taxon>
        <taxon>Magnoliopsida</taxon>
        <taxon>eudicotyledons</taxon>
        <taxon>Gunneridae</taxon>
        <taxon>Pentapetalae</taxon>
        <taxon>rosids</taxon>
        <taxon>malvids</taxon>
        <taxon>Malvales</taxon>
        <taxon>Malvaceae</taxon>
        <taxon>Malvoideae</taxon>
        <taxon>Gossypium</taxon>
    </lineage>
</organism>
<protein>
    <recommendedName>
        <fullName evidence="1">DUF659 domain-containing protein</fullName>
    </recommendedName>
</protein>